<keyword evidence="8" id="KW-0732">Signal</keyword>
<dbReference type="GO" id="GO:0015035">
    <property type="term" value="F:protein-disulfide reductase activity"/>
    <property type="evidence" value="ECO:0007669"/>
    <property type="project" value="TreeGrafter"/>
</dbReference>
<comment type="caution">
    <text evidence="10">The sequence shown here is derived from an EMBL/GenBank/DDBJ whole genome shotgun (WGS) entry which is preliminary data.</text>
</comment>
<evidence type="ECO:0000256" key="3">
    <source>
        <dbReference type="ARBA" id="ARBA00012723"/>
    </source>
</evidence>
<keyword evidence="4" id="KW-1015">Disulfide bond</keyword>
<evidence type="ECO:0000256" key="5">
    <source>
        <dbReference type="ARBA" id="ARBA00023235"/>
    </source>
</evidence>
<gene>
    <name evidence="10" type="ORF">UCRPC4_g03503</name>
</gene>
<dbReference type="OrthoDB" id="10264505at2759"/>
<feature type="signal peptide" evidence="8">
    <location>
        <begin position="1"/>
        <end position="19"/>
    </location>
</feature>
<dbReference type="AlphaFoldDB" id="A0A0G2EHM8"/>
<evidence type="ECO:0000313" key="11">
    <source>
        <dbReference type="Proteomes" id="UP000053317"/>
    </source>
</evidence>
<proteinExistence type="predicted"/>
<keyword evidence="6" id="KW-0676">Redox-active center</keyword>
<evidence type="ECO:0000259" key="9">
    <source>
        <dbReference type="PROSITE" id="PS51352"/>
    </source>
</evidence>
<dbReference type="InterPro" id="IPR057305">
    <property type="entry name" value="Thioredox_PDIA6_C"/>
</dbReference>
<dbReference type="EC" id="5.3.4.1" evidence="3"/>
<evidence type="ECO:0000256" key="1">
    <source>
        <dbReference type="ARBA" id="ARBA00001182"/>
    </source>
</evidence>
<feature type="domain" description="Thioredoxin" evidence="9">
    <location>
        <begin position="5"/>
        <end position="141"/>
    </location>
</feature>
<keyword evidence="11" id="KW-1185">Reference proteome</keyword>
<evidence type="ECO:0000256" key="4">
    <source>
        <dbReference type="ARBA" id="ARBA00023157"/>
    </source>
</evidence>
<dbReference type="PANTHER" id="PTHR45815">
    <property type="entry name" value="PROTEIN DISULFIDE-ISOMERASE A6"/>
    <property type="match status" value="1"/>
</dbReference>
<sequence length="472" mass="50489">MVGKAILASLAAILAVTNADGLYTKKSPVLQVDAKNYDSLIAKSNHTSIVEFYAPWCGHCQNLKPAYEKAAKNLAGLAKVAAVNCDDESNKAFCGNMGVQGFPTLKIVRPTSKSGKPVVEDYQGARTAKAIVDTIVDKIPNHVKRVKDSDLDEWLAQGSDTAKAILFTEKGTTSALLRALAVDFLSSISFAQIRNKETAAVEKFSITSFPTLLLLPGGDKEALVYQGEMKKDELVAFLKQVAEPNPDPAPKKTKASKKPKPAKSSSSASSRFSKASASHQSSEASEAAASATKMTVEDPAQTEFPDPLVETEKPLQVPLTPPPLQELVTANDLAISCLGEKTGTCVLLLLPPVSESEGLLSESASTAYASLSELAEKHHKRNAHLFPIYSVPESNEASATLKKALDISGSDVKVIAVNARRGWWRSYTSEDLSVSSLESWIDSIRLGEGEKEKLPQGVVIAEISQDGGHDEL</sequence>
<evidence type="ECO:0000256" key="7">
    <source>
        <dbReference type="SAM" id="MobiDB-lite"/>
    </source>
</evidence>
<dbReference type="GO" id="GO:0003756">
    <property type="term" value="F:protein disulfide isomerase activity"/>
    <property type="evidence" value="ECO:0007669"/>
    <property type="project" value="UniProtKB-EC"/>
</dbReference>
<dbReference type="InterPro" id="IPR017937">
    <property type="entry name" value="Thioredoxin_CS"/>
</dbReference>
<dbReference type="Pfam" id="PF24541">
    <property type="entry name" value="Thioredox_PDIA6_C"/>
    <property type="match status" value="1"/>
</dbReference>
<dbReference type="Proteomes" id="UP000053317">
    <property type="component" value="Unassembled WGS sequence"/>
</dbReference>
<dbReference type="GO" id="GO:0034976">
    <property type="term" value="P:response to endoplasmic reticulum stress"/>
    <property type="evidence" value="ECO:0007669"/>
    <property type="project" value="TreeGrafter"/>
</dbReference>
<comment type="catalytic activity">
    <reaction evidence="1">
        <text>Catalyzes the rearrangement of -S-S- bonds in proteins.</text>
        <dbReference type="EC" id="5.3.4.1"/>
    </reaction>
</comment>
<name>A0A0G2EHM8_PHACM</name>
<dbReference type="Gene3D" id="3.40.30.10">
    <property type="entry name" value="Glutaredoxin"/>
    <property type="match status" value="2"/>
</dbReference>
<dbReference type="InterPro" id="IPR036249">
    <property type="entry name" value="Thioredoxin-like_sf"/>
</dbReference>
<evidence type="ECO:0000256" key="2">
    <source>
        <dbReference type="ARBA" id="ARBA00004319"/>
    </source>
</evidence>
<comment type="subcellular location">
    <subcellularLocation>
        <location evidence="2">Endoplasmic reticulum lumen</location>
    </subcellularLocation>
</comment>
<dbReference type="EMBL" id="LCWF01000082">
    <property type="protein sequence ID" value="KKY21736.1"/>
    <property type="molecule type" value="Genomic_DNA"/>
</dbReference>
<feature type="compositionally biased region" description="Low complexity" evidence="7">
    <location>
        <begin position="262"/>
        <end position="293"/>
    </location>
</feature>
<feature type="compositionally biased region" description="Basic residues" evidence="7">
    <location>
        <begin position="251"/>
        <end position="261"/>
    </location>
</feature>
<feature type="region of interest" description="Disordered" evidence="7">
    <location>
        <begin position="242"/>
        <end position="305"/>
    </location>
</feature>
<dbReference type="PANTHER" id="PTHR45815:SF3">
    <property type="entry name" value="PROTEIN DISULFIDE-ISOMERASE A6"/>
    <property type="match status" value="1"/>
</dbReference>
<dbReference type="PROSITE" id="PS00194">
    <property type="entry name" value="THIOREDOXIN_1"/>
    <property type="match status" value="1"/>
</dbReference>
<evidence type="ECO:0000313" key="10">
    <source>
        <dbReference type="EMBL" id="KKY21736.1"/>
    </source>
</evidence>
<evidence type="ECO:0000256" key="6">
    <source>
        <dbReference type="ARBA" id="ARBA00023284"/>
    </source>
</evidence>
<reference evidence="10 11" key="1">
    <citation type="submission" date="2015-05" db="EMBL/GenBank/DDBJ databases">
        <title>Distinctive expansion of gene families associated with plant cell wall degradation and secondary metabolism in the genomes of grapevine trunk pathogens.</title>
        <authorList>
            <person name="Lawrence D.P."/>
            <person name="Travadon R."/>
            <person name="Rolshausen P.E."/>
            <person name="Baumgartner K."/>
        </authorList>
    </citation>
    <scope>NUCLEOTIDE SEQUENCE [LARGE SCALE GENOMIC DNA]</scope>
    <source>
        <strain evidence="10">UCRPC4</strain>
    </source>
</reference>
<organism evidence="10 11">
    <name type="scientific">Phaeomoniella chlamydospora</name>
    <name type="common">Phaeoacremonium chlamydosporum</name>
    <dbReference type="NCBI Taxonomy" id="158046"/>
    <lineage>
        <taxon>Eukaryota</taxon>
        <taxon>Fungi</taxon>
        <taxon>Dikarya</taxon>
        <taxon>Ascomycota</taxon>
        <taxon>Pezizomycotina</taxon>
        <taxon>Eurotiomycetes</taxon>
        <taxon>Chaetothyriomycetidae</taxon>
        <taxon>Phaeomoniellales</taxon>
        <taxon>Phaeomoniellaceae</taxon>
        <taxon>Phaeomoniella</taxon>
    </lineage>
</organism>
<dbReference type="GO" id="GO:0005788">
    <property type="term" value="C:endoplasmic reticulum lumen"/>
    <property type="evidence" value="ECO:0007669"/>
    <property type="project" value="UniProtKB-SubCell"/>
</dbReference>
<feature type="chain" id="PRO_5002543431" description="protein disulfide-isomerase" evidence="8">
    <location>
        <begin position="20"/>
        <end position="472"/>
    </location>
</feature>
<protein>
    <recommendedName>
        <fullName evidence="3">protein disulfide-isomerase</fullName>
        <ecNumber evidence="3">5.3.4.1</ecNumber>
    </recommendedName>
</protein>
<dbReference type="Pfam" id="PF00085">
    <property type="entry name" value="Thioredoxin"/>
    <property type="match status" value="1"/>
</dbReference>
<accession>A0A0G2EHM8</accession>
<evidence type="ECO:0000256" key="8">
    <source>
        <dbReference type="SAM" id="SignalP"/>
    </source>
</evidence>
<keyword evidence="5" id="KW-0413">Isomerase</keyword>
<dbReference type="CDD" id="cd02981">
    <property type="entry name" value="PDI_b_family"/>
    <property type="match status" value="1"/>
</dbReference>
<dbReference type="InterPro" id="IPR013766">
    <property type="entry name" value="Thioredoxin_domain"/>
</dbReference>
<dbReference type="PRINTS" id="PR00421">
    <property type="entry name" value="THIOREDOXIN"/>
</dbReference>
<dbReference type="PROSITE" id="PS51352">
    <property type="entry name" value="THIOREDOXIN_2"/>
    <property type="match status" value="1"/>
</dbReference>
<reference evidence="10 11" key="2">
    <citation type="submission" date="2015-05" db="EMBL/GenBank/DDBJ databases">
        <authorList>
            <person name="Morales-Cruz A."/>
            <person name="Amrine K.C."/>
            <person name="Cantu D."/>
        </authorList>
    </citation>
    <scope>NUCLEOTIDE SEQUENCE [LARGE SCALE GENOMIC DNA]</scope>
    <source>
        <strain evidence="10">UCRPC4</strain>
    </source>
</reference>
<dbReference type="CDD" id="cd03002">
    <property type="entry name" value="PDI_a_MPD1_like"/>
    <property type="match status" value="1"/>
</dbReference>
<dbReference type="SUPFAM" id="SSF52833">
    <property type="entry name" value="Thioredoxin-like"/>
    <property type="match status" value="2"/>
</dbReference>